<reference evidence="4 5" key="1">
    <citation type="submission" date="2017-02" db="EMBL/GenBank/DDBJ databases">
        <title>The new phylogeny of genus Mycobacterium.</title>
        <authorList>
            <person name="Tortoli E."/>
            <person name="Trovato A."/>
            <person name="Cirillo D.M."/>
        </authorList>
    </citation>
    <scope>NUCLEOTIDE SEQUENCE [LARGE SCALE GENOMIC DNA]</scope>
    <source>
        <strain evidence="4 5">IP1130001</strain>
    </source>
</reference>
<dbReference type="EMBL" id="MVHV01000011">
    <property type="protein sequence ID" value="ORA82016.1"/>
    <property type="molecule type" value="Genomic_DNA"/>
</dbReference>
<dbReference type="NCBIfam" id="NF041468">
    <property type="entry name" value="anti_sig_RseA"/>
    <property type="match status" value="1"/>
</dbReference>
<keyword evidence="2" id="KW-0804">Transcription</keyword>
<gene>
    <name evidence="4" type="ORF">BST29_12475</name>
</gene>
<feature type="compositionally biased region" description="Basic and acidic residues" evidence="3">
    <location>
        <begin position="121"/>
        <end position="134"/>
    </location>
</feature>
<evidence type="ECO:0000256" key="3">
    <source>
        <dbReference type="SAM" id="MobiDB-lite"/>
    </source>
</evidence>
<sequence length="134" mass="14858">MVDRGEVFRRAFSWLPAQFASQSDAPVGAPRRFGSTEHLSIEAIAAFVDGELRMNAHLRAAHHLSLCPECAAAVDDQSRARAALRDSRPIRIPSELLGLLSEIPHYPTDPSDDDAGAPVDRFADRDVRDQRKRQ</sequence>
<keyword evidence="1" id="KW-0805">Transcription regulation</keyword>
<dbReference type="RefSeq" id="WP_071511825.1">
    <property type="nucleotide sequence ID" value="NZ_CP060015.1"/>
</dbReference>
<protein>
    <submittedName>
        <fullName evidence="4">RNA polymerase subunit sigma-70</fullName>
    </submittedName>
</protein>
<evidence type="ECO:0000313" key="5">
    <source>
        <dbReference type="Proteomes" id="UP000243140"/>
    </source>
</evidence>
<comment type="caution">
    <text evidence="4">The sequence shown here is derived from an EMBL/GenBank/DDBJ whole genome shotgun (WGS) entry which is preliminary data.</text>
</comment>
<dbReference type="InterPro" id="IPR041916">
    <property type="entry name" value="Anti_sigma_zinc_sf"/>
</dbReference>
<organism evidence="4 5">
    <name type="scientific">Mycobacterium malmoense</name>
    <dbReference type="NCBI Taxonomy" id="1780"/>
    <lineage>
        <taxon>Bacteria</taxon>
        <taxon>Bacillati</taxon>
        <taxon>Actinomycetota</taxon>
        <taxon>Actinomycetes</taxon>
        <taxon>Mycobacteriales</taxon>
        <taxon>Mycobacteriaceae</taxon>
        <taxon>Mycobacterium</taxon>
    </lineage>
</organism>
<dbReference type="InterPro" id="IPR048186">
    <property type="entry name" value="Anti_sigE_RseA-like"/>
</dbReference>
<proteinExistence type="predicted"/>
<evidence type="ECO:0000313" key="4">
    <source>
        <dbReference type="EMBL" id="ORA82016.1"/>
    </source>
</evidence>
<feature type="region of interest" description="Disordered" evidence="3">
    <location>
        <begin position="103"/>
        <end position="134"/>
    </location>
</feature>
<name>A0ABX3SRL7_MYCMA</name>
<keyword evidence="5" id="KW-1185">Reference proteome</keyword>
<evidence type="ECO:0000256" key="2">
    <source>
        <dbReference type="ARBA" id="ARBA00023163"/>
    </source>
</evidence>
<evidence type="ECO:0000256" key="1">
    <source>
        <dbReference type="ARBA" id="ARBA00023015"/>
    </source>
</evidence>
<dbReference type="Proteomes" id="UP000243140">
    <property type="component" value="Unassembled WGS sequence"/>
</dbReference>
<accession>A0ABX3SRL7</accession>
<dbReference type="Gene3D" id="1.10.10.1320">
    <property type="entry name" value="Anti-sigma factor, zinc-finger domain"/>
    <property type="match status" value="1"/>
</dbReference>